<gene>
    <name evidence="2" type="ORF">DSM112329_02732</name>
</gene>
<reference evidence="2" key="1">
    <citation type="submission" date="2022-12" db="EMBL/GenBank/DDBJ databases">
        <title>Paraconexibacter alkalitolerans sp. nov. and Baekduia alba sp. nov., isolated from soil and emended description of the genera Paraconexibacter (Chun et al., 2020) and Baekduia (An et al., 2020).</title>
        <authorList>
            <person name="Vieira S."/>
            <person name="Huber K.J."/>
            <person name="Geppert A."/>
            <person name="Wolf J."/>
            <person name="Neumann-Schaal M."/>
            <person name="Muesken M."/>
            <person name="Overmann J."/>
        </authorList>
    </citation>
    <scope>NUCLEOTIDE SEQUENCE</scope>
    <source>
        <strain evidence="2">AEG42_29</strain>
    </source>
</reference>
<evidence type="ECO:0000313" key="2">
    <source>
        <dbReference type="EMBL" id="XAY05872.1"/>
    </source>
</evidence>
<dbReference type="KEGG" id="parq:DSM112329_02732"/>
<organism evidence="2">
    <name type="scientific">Paraconexibacter sp. AEG42_29</name>
    <dbReference type="NCBI Taxonomy" id="2997339"/>
    <lineage>
        <taxon>Bacteria</taxon>
        <taxon>Bacillati</taxon>
        <taxon>Actinomycetota</taxon>
        <taxon>Thermoleophilia</taxon>
        <taxon>Solirubrobacterales</taxon>
        <taxon>Paraconexibacteraceae</taxon>
        <taxon>Paraconexibacter</taxon>
    </lineage>
</organism>
<proteinExistence type="predicted"/>
<protein>
    <submittedName>
        <fullName evidence="2">Uncharacterized protein</fullName>
    </submittedName>
</protein>
<evidence type="ECO:0000256" key="1">
    <source>
        <dbReference type="SAM" id="MobiDB-lite"/>
    </source>
</evidence>
<sequence>MILAHVAGFPVEELGLLATLTTGAGSWALLRLHARAAAERMAQAAIGAPRRAAPGATPSVRLNARANAASDA</sequence>
<dbReference type="EMBL" id="CP114014">
    <property type="protein sequence ID" value="XAY05872.1"/>
    <property type="molecule type" value="Genomic_DNA"/>
</dbReference>
<accession>A0AAU7AW83</accession>
<dbReference type="AlphaFoldDB" id="A0AAU7AW83"/>
<feature type="region of interest" description="Disordered" evidence="1">
    <location>
        <begin position="49"/>
        <end position="72"/>
    </location>
</feature>
<name>A0AAU7AW83_9ACTN</name>